<name>A0A1G2JLI5_9BACT</name>
<feature type="binding site" evidence="12">
    <location>
        <position position="143"/>
    </location>
    <ligand>
        <name>Zn(2+)</name>
        <dbReference type="ChEBI" id="CHEBI:29105"/>
        <note>catalytic</note>
    </ligand>
</feature>
<comment type="cofactor">
    <cofactor evidence="12">
        <name>Zn(2+)</name>
        <dbReference type="ChEBI" id="CHEBI:29105"/>
    </cofactor>
    <text evidence="12">Binds 1 zinc ion per subunit.</text>
</comment>
<keyword evidence="7 12" id="KW-0378">Hydrolase</keyword>
<gene>
    <name evidence="12" type="primary">htpX</name>
    <name evidence="14" type="ORF">A2561_02810</name>
</gene>
<dbReference type="GO" id="GO:0004222">
    <property type="term" value="F:metalloendopeptidase activity"/>
    <property type="evidence" value="ECO:0007669"/>
    <property type="project" value="UniProtKB-UniRule"/>
</dbReference>
<evidence type="ECO:0000256" key="11">
    <source>
        <dbReference type="ARBA" id="ARBA00023136"/>
    </source>
</evidence>
<keyword evidence="11 12" id="KW-0472">Membrane</keyword>
<sequence length="300" mass="33145">MATLYTHADSNTRKTWALLTGFFVFIILLGWLFAYLSGNDAFIFFAVIISFFMSFGSYWWSDKLVLAMTRAVPVEHDKNPELYHIVENLCITAGLPVPKIYIIPETQLNAFATGRDAKHAVVAVTQGLLARLDKKELEGVIAHELSHIGNKDMLLSTVVVILAGVVSIVSNMFFRMSAFGGRNRDNDNKGNLGVILLIVGVLAAILAPIAATLIQLAISRKREFLADASGALLTRYPEGLASALEKISQDATPMRTANTATSHLFISSPFKGKESFNWFTKLFMTHPPVEERIKALRNIK</sequence>
<reference evidence="14 15" key="1">
    <citation type="journal article" date="2016" name="Nat. Commun.">
        <title>Thousands of microbial genomes shed light on interconnected biogeochemical processes in an aquifer system.</title>
        <authorList>
            <person name="Anantharaman K."/>
            <person name="Brown C.T."/>
            <person name="Hug L.A."/>
            <person name="Sharon I."/>
            <person name="Castelle C.J."/>
            <person name="Probst A.J."/>
            <person name="Thomas B.C."/>
            <person name="Singh A."/>
            <person name="Wilkins M.J."/>
            <person name="Karaoz U."/>
            <person name="Brodie E.L."/>
            <person name="Williams K.H."/>
            <person name="Hubbard S.S."/>
            <person name="Banfield J.F."/>
        </authorList>
    </citation>
    <scope>NUCLEOTIDE SEQUENCE [LARGE SCALE GENOMIC DNA]</scope>
</reference>
<feature type="transmembrane region" description="Helical" evidence="12">
    <location>
        <begin position="153"/>
        <end position="174"/>
    </location>
</feature>
<evidence type="ECO:0000256" key="10">
    <source>
        <dbReference type="ARBA" id="ARBA00023049"/>
    </source>
</evidence>
<evidence type="ECO:0000256" key="3">
    <source>
        <dbReference type="ARBA" id="ARBA00022475"/>
    </source>
</evidence>
<evidence type="ECO:0000256" key="6">
    <source>
        <dbReference type="ARBA" id="ARBA00022723"/>
    </source>
</evidence>
<feature type="active site" evidence="12">
    <location>
        <position position="144"/>
    </location>
</feature>
<evidence type="ECO:0000313" key="15">
    <source>
        <dbReference type="Proteomes" id="UP000178935"/>
    </source>
</evidence>
<keyword evidence="3 12" id="KW-1003">Cell membrane</keyword>
<evidence type="ECO:0000256" key="1">
    <source>
        <dbReference type="ARBA" id="ARBA00004651"/>
    </source>
</evidence>
<evidence type="ECO:0000256" key="7">
    <source>
        <dbReference type="ARBA" id="ARBA00022801"/>
    </source>
</evidence>
<feature type="transmembrane region" description="Helical" evidence="12">
    <location>
        <begin position="16"/>
        <end position="36"/>
    </location>
</feature>
<evidence type="ECO:0000256" key="2">
    <source>
        <dbReference type="ARBA" id="ARBA00009779"/>
    </source>
</evidence>
<feature type="transmembrane region" description="Helical" evidence="12">
    <location>
        <begin position="42"/>
        <end position="60"/>
    </location>
</feature>
<feature type="binding site" evidence="12">
    <location>
        <position position="147"/>
    </location>
    <ligand>
        <name>Zn(2+)</name>
        <dbReference type="ChEBI" id="CHEBI:29105"/>
        <note>catalytic</note>
    </ligand>
</feature>
<dbReference type="InterPro" id="IPR022919">
    <property type="entry name" value="Pept_M48_protease_HtpX"/>
</dbReference>
<keyword evidence="8 12" id="KW-0862">Zinc</keyword>
<proteinExistence type="inferred from homology"/>
<keyword evidence="4 12" id="KW-0645">Protease</keyword>
<dbReference type="GO" id="GO:0008270">
    <property type="term" value="F:zinc ion binding"/>
    <property type="evidence" value="ECO:0007669"/>
    <property type="project" value="UniProtKB-UniRule"/>
</dbReference>
<protein>
    <recommendedName>
        <fullName evidence="12">Protease HtpX homolog</fullName>
        <ecNumber evidence="12">3.4.24.-</ecNumber>
    </recommendedName>
</protein>
<evidence type="ECO:0000256" key="8">
    <source>
        <dbReference type="ARBA" id="ARBA00022833"/>
    </source>
</evidence>
<dbReference type="PANTHER" id="PTHR43221:SF1">
    <property type="entry name" value="PROTEASE HTPX"/>
    <property type="match status" value="1"/>
</dbReference>
<dbReference type="GO" id="GO:0006508">
    <property type="term" value="P:proteolysis"/>
    <property type="evidence" value="ECO:0007669"/>
    <property type="project" value="UniProtKB-KW"/>
</dbReference>
<comment type="subcellular location">
    <subcellularLocation>
        <location evidence="1 12">Cell membrane</location>
        <topology evidence="1 12">Multi-pass membrane protein</topology>
    </subcellularLocation>
</comment>
<comment type="similarity">
    <text evidence="2 12">Belongs to the peptidase M48B family.</text>
</comment>
<evidence type="ECO:0000256" key="4">
    <source>
        <dbReference type="ARBA" id="ARBA00022670"/>
    </source>
</evidence>
<feature type="transmembrane region" description="Helical" evidence="12">
    <location>
        <begin position="194"/>
        <end position="218"/>
    </location>
</feature>
<accession>A0A1G2JLI5</accession>
<evidence type="ECO:0000256" key="12">
    <source>
        <dbReference type="HAMAP-Rule" id="MF_00188"/>
    </source>
</evidence>
<feature type="binding site" evidence="12">
    <location>
        <position position="223"/>
    </location>
    <ligand>
        <name>Zn(2+)</name>
        <dbReference type="ChEBI" id="CHEBI:29105"/>
        <note>catalytic</note>
    </ligand>
</feature>
<feature type="domain" description="Peptidase M48" evidence="13">
    <location>
        <begin position="78"/>
        <end position="299"/>
    </location>
</feature>
<keyword evidence="9 12" id="KW-1133">Transmembrane helix</keyword>
<dbReference type="EMBL" id="MHPU01000034">
    <property type="protein sequence ID" value="OGZ87995.1"/>
    <property type="molecule type" value="Genomic_DNA"/>
</dbReference>
<organism evidence="14 15">
    <name type="scientific">Candidatus Staskawiczbacteria bacterium RIFOXYD1_FULL_32_13</name>
    <dbReference type="NCBI Taxonomy" id="1802234"/>
    <lineage>
        <taxon>Bacteria</taxon>
        <taxon>Candidatus Staskawicziibacteriota</taxon>
    </lineage>
</organism>
<comment type="caution">
    <text evidence="14">The sequence shown here is derived from an EMBL/GenBank/DDBJ whole genome shotgun (WGS) entry which is preliminary data.</text>
</comment>
<keyword evidence="6 12" id="KW-0479">Metal-binding</keyword>
<dbReference type="GO" id="GO:0005886">
    <property type="term" value="C:plasma membrane"/>
    <property type="evidence" value="ECO:0007669"/>
    <property type="project" value="UniProtKB-SubCell"/>
</dbReference>
<dbReference type="AlphaFoldDB" id="A0A1G2JLI5"/>
<dbReference type="Gene3D" id="3.30.2010.10">
    <property type="entry name" value="Metalloproteases ('zincins'), catalytic domain"/>
    <property type="match status" value="1"/>
</dbReference>
<evidence type="ECO:0000259" key="13">
    <source>
        <dbReference type="Pfam" id="PF01435"/>
    </source>
</evidence>
<dbReference type="PANTHER" id="PTHR43221">
    <property type="entry name" value="PROTEASE HTPX"/>
    <property type="match status" value="1"/>
</dbReference>
<evidence type="ECO:0000256" key="9">
    <source>
        <dbReference type="ARBA" id="ARBA00022989"/>
    </source>
</evidence>
<dbReference type="EC" id="3.4.24.-" evidence="12"/>
<evidence type="ECO:0000313" key="14">
    <source>
        <dbReference type="EMBL" id="OGZ87995.1"/>
    </source>
</evidence>
<keyword evidence="5 12" id="KW-0812">Transmembrane</keyword>
<dbReference type="Pfam" id="PF01435">
    <property type="entry name" value="Peptidase_M48"/>
    <property type="match status" value="1"/>
</dbReference>
<dbReference type="Proteomes" id="UP000178935">
    <property type="component" value="Unassembled WGS sequence"/>
</dbReference>
<dbReference type="HAMAP" id="MF_00188">
    <property type="entry name" value="Pept_M48_protease_HtpX"/>
    <property type="match status" value="1"/>
</dbReference>
<dbReference type="InterPro" id="IPR001915">
    <property type="entry name" value="Peptidase_M48"/>
</dbReference>
<dbReference type="CDD" id="cd07340">
    <property type="entry name" value="M48B_Htpx_like"/>
    <property type="match status" value="1"/>
</dbReference>
<dbReference type="InterPro" id="IPR050083">
    <property type="entry name" value="HtpX_protease"/>
</dbReference>
<evidence type="ECO:0000256" key="5">
    <source>
        <dbReference type="ARBA" id="ARBA00022692"/>
    </source>
</evidence>
<keyword evidence="10 12" id="KW-0482">Metalloprotease</keyword>